<feature type="compositionally biased region" description="Basic and acidic residues" evidence="5">
    <location>
        <begin position="1102"/>
        <end position="1140"/>
    </location>
</feature>
<dbReference type="PANTHER" id="PTHR23193:SF46">
    <property type="entry name" value="NUCLEAR PORE COMPLEX PROTEIN NUP214"/>
    <property type="match status" value="1"/>
</dbReference>
<dbReference type="Gene3D" id="2.130.10.10">
    <property type="entry name" value="YVTN repeat-like/Quinoprotein amine dehydrogenase"/>
    <property type="match status" value="1"/>
</dbReference>
<feature type="compositionally biased region" description="Low complexity" evidence="5">
    <location>
        <begin position="1290"/>
        <end position="1307"/>
    </location>
</feature>
<keyword evidence="2" id="KW-0813">Transport</keyword>
<dbReference type="Proteomes" id="UP000838878">
    <property type="component" value="Chromosome 3"/>
</dbReference>
<feature type="compositionally biased region" description="Polar residues" evidence="5">
    <location>
        <begin position="1864"/>
        <end position="1875"/>
    </location>
</feature>
<evidence type="ECO:0000256" key="3">
    <source>
        <dbReference type="ARBA" id="ARBA00023242"/>
    </source>
</evidence>
<dbReference type="InterPro" id="IPR039462">
    <property type="entry name" value="Nup159/Nup146_N"/>
</dbReference>
<feature type="compositionally biased region" description="Polar residues" evidence="5">
    <location>
        <begin position="1729"/>
        <end position="1741"/>
    </location>
</feature>
<dbReference type="GO" id="GO:0008139">
    <property type="term" value="F:nuclear localization sequence binding"/>
    <property type="evidence" value="ECO:0007669"/>
    <property type="project" value="TreeGrafter"/>
</dbReference>
<dbReference type="InterPro" id="IPR025574">
    <property type="entry name" value="Nucleoporin_FG_rpt"/>
</dbReference>
<dbReference type="GO" id="GO:0006606">
    <property type="term" value="P:protein import into nucleus"/>
    <property type="evidence" value="ECO:0007669"/>
    <property type="project" value="TreeGrafter"/>
</dbReference>
<feature type="region of interest" description="Disordered" evidence="5">
    <location>
        <begin position="401"/>
        <end position="425"/>
    </location>
</feature>
<feature type="domain" description="Nucleoporin Nup159/Nup146 N-terminal" evidence="6">
    <location>
        <begin position="81"/>
        <end position="368"/>
    </location>
</feature>
<accession>A0A8J9UNH8</accession>
<dbReference type="SUPFAM" id="SSF117289">
    <property type="entry name" value="Nucleoporin domain"/>
    <property type="match status" value="1"/>
</dbReference>
<dbReference type="EMBL" id="OV170223">
    <property type="protein sequence ID" value="CAH0723363.1"/>
    <property type="molecule type" value="Genomic_DNA"/>
</dbReference>
<feature type="compositionally biased region" description="Basic and acidic residues" evidence="5">
    <location>
        <begin position="1243"/>
        <end position="1257"/>
    </location>
</feature>
<dbReference type="InterPro" id="IPR015943">
    <property type="entry name" value="WD40/YVTN_repeat-like_dom_sf"/>
</dbReference>
<dbReference type="GO" id="GO:0005643">
    <property type="term" value="C:nuclear pore"/>
    <property type="evidence" value="ECO:0007669"/>
    <property type="project" value="TreeGrafter"/>
</dbReference>
<evidence type="ECO:0000256" key="1">
    <source>
        <dbReference type="ARBA" id="ARBA00004123"/>
    </source>
</evidence>
<evidence type="ECO:0000313" key="8">
    <source>
        <dbReference type="Proteomes" id="UP000838878"/>
    </source>
</evidence>
<dbReference type="PANTHER" id="PTHR23193">
    <property type="entry name" value="NUCLEAR PORE COMPLEX PROTEIN NUP"/>
    <property type="match status" value="1"/>
</dbReference>
<organism evidence="7 8">
    <name type="scientific">Brenthis ino</name>
    <name type="common">lesser marbled fritillary</name>
    <dbReference type="NCBI Taxonomy" id="405034"/>
    <lineage>
        <taxon>Eukaryota</taxon>
        <taxon>Metazoa</taxon>
        <taxon>Ecdysozoa</taxon>
        <taxon>Arthropoda</taxon>
        <taxon>Hexapoda</taxon>
        <taxon>Insecta</taxon>
        <taxon>Pterygota</taxon>
        <taxon>Neoptera</taxon>
        <taxon>Endopterygota</taxon>
        <taxon>Lepidoptera</taxon>
        <taxon>Glossata</taxon>
        <taxon>Ditrysia</taxon>
        <taxon>Papilionoidea</taxon>
        <taxon>Nymphalidae</taxon>
        <taxon>Heliconiinae</taxon>
        <taxon>Argynnini</taxon>
        <taxon>Brenthis</taxon>
    </lineage>
</organism>
<feature type="compositionally biased region" description="Low complexity" evidence="5">
    <location>
        <begin position="493"/>
        <end position="504"/>
    </location>
</feature>
<dbReference type="InterPro" id="IPR026054">
    <property type="entry name" value="Nucleoporin"/>
</dbReference>
<feature type="compositionally biased region" description="Low complexity" evidence="5">
    <location>
        <begin position="440"/>
        <end position="466"/>
    </location>
</feature>
<evidence type="ECO:0000256" key="4">
    <source>
        <dbReference type="SAM" id="Coils"/>
    </source>
</evidence>
<feature type="compositionally biased region" description="Polar residues" evidence="5">
    <location>
        <begin position="1192"/>
        <end position="1201"/>
    </location>
</feature>
<feature type="coiled-coil region" evidence="4">
    <location>
        <begin position="528"/>
        <end position="581"/>
    </location>
</feature>
<feature type="region of interest" description="Disordered" evidence="5">
    <location>
        <begin position="1102"/>
        <end position="1153"/>
    </location>
</feature>
<feature type="region of interest" description="Disordered" evidence="5">
    <location>
        <begin position="933"/>
        <end position="965"/>
    </location>
</feature>
<feature type="region of interest" description="Disordered" evidence="5">
    <location>
        <begin position="440"/>
        <end position="515"/>
    </location>
</feature>
<dbReference type="Pfam" id="PF13634">
    <property type="entry name" value="Nucleoporin_FG"/>
    <property type="match status" value="2"/>
</dbReference>
<feature type="region of interest" description="Disordered" evidence="5">
    <location>
        <begin position="1702"/>
        <end position="1773"/>
    </location>
</feature>
<dbReference type="OrthoDB" id="248320at2759"/>
<sequence>MEVQFGPNSSDEPNLLYKLQRKIKVFNTNNSLANRGYNLVACTSKYGIVFIASPNGMLSVYYLKELIDKESEAQHVLLKLQVSPTHIAVNCNQEWLAVIGGQMLLVYKCMDFQNPEIRPAVTIKCDVNPSTFVSSLQWNPCIPDTIGIVYFDGTLLVSQVSTMQVKKIQSNARCLCWSPKGKQLVTGNTDGTLTQYKPDLSPMKMVPTPRLFEGAPVEAMAIYWIATYQFAVIYKNAADNSRPAVTIVNTPKGGAPTCINYEDICYSMGSNRPWYYYLQGISHWNLILTSSSNSMEIATLATMDGSNWVQWCQSDEARPELPLTDKKQENYPVGVCIDTAAIHQLPWGENQTLPPMPLLHVVSHTGWLSIFNVINLNKSAQQLCSPTQPLLLPNTALTCNIPDDVPPQPQQPPAPIAQPKQPPQMQTIQQLLEQPIVHQPQMQQQLKQPQPQQLAQPPQPQIQQPTPIVPKPVPQAPNSAFQPASQPYEVKQETPSVTTETPTSLPQPKATVQVPKPQPVEVTAAMILEQERISKAKANQELKKMLIKEVNDFQMELYKFMKMTQERQEKLQQELQSANLITEIDMDAEKLRKECSMEDLRDTVIQLKLELVRTCAAVAEARAHAEAKDQREWTQMDPLTAKRIASVKKLSYYVQNQLDQAQKALDHKWNEMIARDEYSKPGDRMIRPILDDVYQPLVKQQEIISRQQAMIKTLKNTMKECNIAPSFRSTSLLRNTPFKNKDPLSKLTKNILNMSIEPQNKAKEQLLSSQKLDALRDVLSNHKPIKIKPVSVEVTQHLENMKKKYEQSVRERELKEEALNASAKEVKVPEIKEEKPMESFPKPQLPSFLQMPVKNEPKVVTPSFSQVVPQVTPNLLKNEGNAFKGPIGGIPTYGFTQSAVPEAKSDVVKESPIKTPSYNFKPAVPVARTLFSDEPKQEKQVEATLKPVPALQQPSSEQKMNASQNTKSLLRQYILRDSNENASQNNENKNDSNTFMGQNICSPTAFGIAKPQATAAPSAVFASKPITDMANMFSKFQTEEPATTGTSKPANDETGESETTGPKEKPITNMFSLKTSTPLVSKNQNVPDVIKGGQGFIFGKTDNKGFVKPKAEENVEKSKDNVPDKDGDNQKAVDKKEDLKPSVAPMTSKAPAQSVIIVDLKKPAAEAKIEKVPSSIFGTTPPSPPPTVSKPQQGFLTISSPTDSTKTTEITTTTDNKTNTTSAPESPVPEEKNTTSVTITIPKPKESESAKDKKIDSQAENLSATKTPPVTSTSTSAPTSVEPKPTEFTAPTPASSASQPALSPNSSIFSSTFETQTTQGSIFGTQTPQATTTSVFGTSSAQSLFSAAASKSMFASTKSAFGTSTTTTQSSVFGSNPVFGTSQSTPSQVFGTSTQGSIFGNTTTTQASVFGNQTQTTQASVFGTQTSQESFVVHTVDFQSYPPTLIGNVTSTTKASVFGSPTQISPASVFGAQTQTTQASVFGTPTQTTQASVFGTQTQTTQASVFGTPTQTTQASVFGTQTQTTQASVFGTPTQSTQASVFGTPTQTTQASVFGTPTQSTQASVFGTPTQTTQASIFGTPTQTTQASIFGTPTQTTQASVFGTPTTTVQSGSLFGGGETDLFASASISTTSAPTQASGGSIFGSSSGSVFGSSNTNVFGGKASFTGSNPTASNIFGGGGATTFGQKPATDFWSGGNSNSGFGSTGFGQQATTQSSSMFGTSGGSFSTPNAQPFGSPQPFSGENKPSVFGSPQQQSAPGFGGSPVFGSKPVFGGSPGFGQPAFGGFNKSPNSGFGAPASFGTGGFGTSAFGNTSPGKMFGNSTPNFGSPTQSSSTFETLATQNTLTFGNLAQQSGAPPPAAPAFNTSPSFTGWRG</sequence>
<reference evidence="7" key="1">
    <citation type="submission" date="2021-12" db="EMBL/GenBank/DDBJ databases">
        <authorList>
            <person name="Martin H S."/>
        </authorList>
    </citation>
    <scope>NUCLEOTIDE SEQUENCE</scope>
</reference>
<feature type="compositionally biased region" description="Polar residues" evidence="5">
    <location>
        <begin position="1038"/>
        <end position="1049"/>
    </location>
</feature>
<keyword evidence="3" id="KW-0539">Nucleus</keyword>
<name>A0A8J9UNH8_9NEOP</name>
<feature type="compositionally biased region" description="Low complexity" evidence="5">
    <location>
        <begin position="1263"/>
        <end position="1281"/>
    </location>
</feature>
<comment type="subcellular location">
    <subcellularLocation>
        <location evidence="1">Nucleus</location>
    </subcellularLocation>
</comment>
<dbReference type="Pfam" id="PF16755">
    <property type="entry name" value="Beta-prop_NUP159_NUP214"/>
    <property type="match status" value="1"/>
</dbReference>
<protein>
    <recommendedName>
        <fullName evidence="6">Nucleoporin Nup159/Nup146 N-terminal domain-containing protein</fullName>
    </recommendedName>
</protein>
<evidence type="ECO:0000313" key="7">
    <source>
        <dbReference type="EMBL" id="CAH0723363.1"/>
    </source>
</evidence>
<feature type="region of interest" description="Disordered" evidence="5">
    <location>
        <begin position="1173"/>
        <end position="1308"/>
    </location>
</feature>
<feature type="compositionally biased region" description="Polar residues" evidence="5">
    <location>
        <begin position="952"/>
        <end position="965"/>
    </location>
</feature>
<keyword evidence="4" id="KW-0175">Coiled coil</keyword>
<gene>
    <name evidence="7" type="ORF">BINO364_LOCUS9202</name>
</gene>
<dbReference type="GO" id="GO:0006405">
    <property type="term" value="P:RNA export from nucleus"/>
    <property type="evidence" value="ECO:0007669"/>
    <property type="project" value="TreeGrafter"/>
</dbReference>
<feature type="compositionally biased region" description="Pro residues" evidence="5">
    <location>
        <begin position="404"/>
        <end position="422"/>
    </location>
</feature>
<feature type="non-terminal residue" evidence="7">
    <location>
        <position position="1875"/>
    </location>
</feature>
<dbReference type="GO" id="GO:0017056">
    <property type="term" value="F:structural constituent of nuclear pore"/>
    <property type="evidence" value="ECO:0007669"/>
    <property type="project" value="TreeGrafter"/>
</dbReference>
<feature type="compositionally biased region" description="Low complexity" evidence="5">
    <location>
        <begin position="1702"/>
        <end position="1728"/>
    </location>
</feature>
<feature type="region of interest" description="Disordered" evidence="5">
    <location>
        <begin position="1851"/>
        <end position="1875"/>
    </location>
</feature>
<evidence type="ECO:0000256" key="2">
    <source>
        <dbReference type="ARBA" id="ARBA00022448"/>
    </source>
</evidence>
<keyword evidence="8" id="KW-1185">Reference proteome</keyword>
<evidence type="ECO:0000256" key="5">
    <source>
        <dbReference type="SAM" id="MobiDB-lite"/>
    </source>
</evidence>
<feature type="region of interest" description="Disordered" evidence="5">
    <location>
        <begin position="1038"/>
        <end position="1068"/>
    </location>
</feature>
<feature type="compositionally biased region" description="Low complexity" evidence="5">
    <location>
        <begin position="1202"/>
        <end position="1222"/>
    </location>
</feature>
<evidence type="ECO:0000259" key="6">
    <source>
        <dbReference type="Pfam" id="PF16755"/>
    </source>
</evidence>
<proteinExistence type="predicted"/>